<feature type="transmembrane region" description="Helical" evidence="1">
    <location>
        <begin position="6"/>
        <end position="31"/>
    </location>
</feature>
<reference evidence="2 3" key="1">
    <citation type="submission" date="2023-09" db="EMBL/GenBank/DDBJ databases">
        <title>Microbial mechanism of fulvic acid promoting antimony reduction mineralization in rice fields.</title>
        <authorList>
            <person name="Chen G."/>
            <person name="Lan J."/>
        </authorList>
    </citation>
    <scope>NUCLEOTIDE SEQUENCE [LARGE SCALE GENOMIC DNA]</scope>
    <source>
        <strain evidence="2 3">PS1</strain>
    </source>
</reference>
<keyword evidence="1" id="KW-0812">Transmembrane</keyword>
<dbReference type="RefSeq" id="WP_311074099.1">
    <property type="nucleotide sequence ID" value="NZ_CP134494.1"/>
</dbReference>
<protein>
    <recommendedName>
        <fullName evidence="4">DUF4083 domain-containing protein</fullName>
    </recommendedName>
</protein>
<keyword evidence="1" id="KW-0472">Membrane</keyword>
<dbReference type="Proteomes" id="UP001303324">
    <property type="component" value="Chromosome"/>
</dbReference>
<gene>
    <name evidence="2" type="ORF">RH061_03945</name>
</gene>
<keyword evidence="3" id="KW-1185">Reference proteome</keyword>
<evidence type="ECO:0000313" key="3">
    <source>
        <dbReference type="Proteomes" id="UP001303324"/>
    </source>
</evidence>
<sequence length="54" mass="5948">MEPFFGLFGLVGILLSIGLPIVLIVLFVMLVTSTKRQEALLTEILSELRSKDSV</sequence>
<accession>A0ABY9VPL0</accession>
<evidence type="ECO:0008006" key="4">
    <source>
        <dbReference type="Google" id="ProtNLM"/>
    </source>
</evidence>
<dbReference type="EMBL" id="CP134494">
    <property type="protein sequence ID" value="WNF23672.1"/>
    <property type="molecule type" value="Genomic_DNA"/>
</dbReference>
<evidence type="ECO:0000256" key="1">
    <source>
        <dbReference type="SAM" id="Phobius"/>
    </source>
</evidence>
<keyword evidence="1" id="KW-1133">Transmembrane helix</keyword>
<organism evidence="2 3">
    <name type="scientific">Mesobacillus jeotgali</name>
    <dbReference type="NCBI Taxonomy" id="129985"/>
    <lineage>
        <taxon>Bacteria</taxon>
        <taxon>Bacillati</taxon>
        <taxon>Bacillota</taxon>
        <taxon>Bacilli</taxon>
        <taxon>Bacillales</taxon>
        <taxon>Bacillaceae</taxon>
        <taxon>Mesobacillus</taxon>
    </lineage>
</organism>
<name>A0ABY9VPL0_9BACI</name>
<evidence type="ECO:0000313" key="2">
    <source>
        <dbReference type="EMBL" id="WNF23672.1"/>
    </source>
</evidence>
<proteinExistence type="predicted"/>